<feature type="compositionally biased region" description="Low complexity" evidence="1">
    <location>
        <begin position="650"/>
        <end position="666"/>
    </location>
</feature>
<organism evidence="2 3">
    <name type="scientific">Streptomyces griseiscabiei</name>
    <dbReference type="NCBI Taxonomy" id="2993540"/>
    <lineage>
        <taxon>Bacteria</taxon>
        <taxon>Bacillati</taxon>
        <taxon>Actinomycetota</taxon>
        <taxon>Actinomycetes</taxon>
        <taxon>Kitasatosporales</taxon>
        <taxon>Streptomycetaceae</taxon>
        <taxon>Streptomyces</taxon>
    </lineage>
</organism>
<dbReference type="Pfam" id="PF18934">
    <property type="entry name" value="DUF5682"/>
    <property type="match status" value="2"/>
</dbReference>
<dbReference type="InterPro" id="IPR043737">
    <property type="entry name" value="DUF5682"/>
</dbReference>
<evidence type="ECO:0000313" key="3">
    <source>
        <dbReference type="Proteomes" id="UP001271723"/>
    </source>
</evidence>
<accession>A0ABU4L595</accession>
<dbReference type="Proteomes" id="UP001271723">
    <property type="component" value="Unassembled WGS sequence"/>
</dbReference>
<keyword evidence="3" id="KW-1185">Reference proteome</keyword>
<name>A0ABU4L595_9ACTN</name>
<evidence type="ECO:0000256" key="1">
    <source>
        <dbReference type="SAM" id="MobiDB-lite"/>
    </source>
</evidence>
<reference evidence="2 3" key="1">
    <citation type="journal article" date="2023" name="Microb. Genom.">
        <title>Mesoterricola silvestris gen. nov., sp. nov., Mesoterricola sediminis sp. nov., Geothrix oryzae sp. nov., Geothrix edaphica sp. nov., Geothrix rubra sp. nov., and Geothrix limicola sp. nov., six novel members of Acidobacteriota isolated from soils.</title>
        <authorList>
            <person name="Weisberg A.J."/>
            <person name="Pearce E."/>
            <person name="Kramer C.G."/>
            <person name="Chang J.H."/>
            <person name="Clarke C.R."/>
        </authorList>
    </citation>
    <scope>NUCLEOTIDE SEQUENCE [LARGE SCALE GENOMIC DNA]</scope>
    <source>
        <strain evidence="2 3">NRRL_B-2795</strain>
    </source>
</reference>
<proteinExistence type="predicted"/>
<dbReference type="EMBL" id="JARAVY010000007">
    <property type="protein sequence ID" value="MDX2910788.1"/>
    <property type="molecule type" value="Genomic_DNA"/>
</dbReference>
<feature type="compositionally biased region" description="Low complexity" evidence="1">
    <location>
        <begin position="340"/>
        <end position="361"/>
    </location>
</feature>
<protein>
    <submittedName>
        <fullName evidence="2">DUF5682 family protein</fullName>
    </submittedName>
</protein>
<evidence type="ECO:0000313" key="2">
    <source>
        <dbReference type="EMBL" id="MDX2910788.1"/>
    </source>
</evidence>
<gene>
    <name evidence="2" type="ORF">PV517_19040</name>
</gene>
<feature type="region of interest" description="Disordered" evidence="1">
    <location>
        <begin position="222"/>
        <end position="387"/>
    </location>
</feature>
<feature type="region of interest" description="Disordered" evidence="1">
    <location>
        <begin position="646"/>
        <end position="666"/>
    </location>
</feature>
<feature type="compositionally biased region" description="Low complexity" evidence="1">
    <location>
        <begin position="280"/>
        <end position="328"/>
    </location>
</feature>
<dbReference type="RefSeq" id="WP_267299121.1">
    <property type="nucleotide sequence ID" value="NZ_JAGJBZ010000001.1"/>
</dbReference>
<comment type="caution">
    <text evidence="2">The sequence shown here is derived from an EMBL/GenBank/DDBJ whole genome shotgun (WGS) entry which is preliminary data.</text>
</comment>
<sequence length="976" mass="101400">MPAVFLGVRHHSPACARLVASTIERLRPSYVLVEGPCDMNDRLDELLLGHELPVAVFSHYRDGERAATSWTPLCDYSPEWVALRAGRAAGAEVRFIDLPAWHPAFAERVNRYADAEARYAEATARLCARFDVDGVDALWDRLFEVADDADLRERLDTYFALVRGDTRADDGDRAREAYMASWVRAALSAPGDPTVLVVTGGFHQPALRGLVGAAGIGGTDVEVTDVRGPGEGVVGNRAGSVGAARDRTPDEGTADGSPPRGGSVTTEPSRPGGSPPDDPTPGNSAPGDRTPGGTTPDDPTSGGPTPDDATPDGPTPGGRVTTGPSRPGDSTPDNPTPGNSAPGGPTPDDTTPDGPTPGGSTADDEGRDDRAVGADGPVLGADGTPVWPGVPDAVEGALKGSFLVPYSFRQLDSFAGYESGMPSPGYYQRVWDEGVRAAADGLVRAVVSRLRARNHPVSTADLIAARALTQGLTALRDHPRPARTDVLDGMAGALIGEDLDQPLPWTTRGTLTAGAHPVVEEMIAASGGDRVGTLHPDTPRPPLVADVAGRLAALGLTGDGPFTLDLTRPGDLERSRVLHRLRVLGVPGHERTEGPRGGADPRFDERWETRPAPARDAALIEAGAYGASLDEAAEAVLTERARGLTGVPGGATARPGGPGSAPASPAGVDHGPDADGLARTLFDVVLCGVERLSEPLLGALAGRVRRLREAGPLGDVLATALGLWRHDRVFGTARSPLLVSVLDGAVERLLWLFEGAHTPGTTAPRPASAPRPGAPGGPGVDLARLAAVAAVRDTLWHASGVLSVTRETVTAVACRVSGDDAAPPDLRGAAFGLHRCLTGTHDPAAVGATVRALPGVSVLGDWLAGLFAVARDELTTDQGSGGDGPKPLIGVVDGMIGAMSDEEFLIGLPALRQAFAFFPPRERERIAERLLERRGVRGSARSLLRTTADPVLLARAAALEDDVSRQLDRYGLGTAP</sequence>